<evidence type="ECO:0000256" key="2">
    <source>
        <dbReference type="ARBA" id="ARBA00022741"/>
    </source>
</evidence>
<dbReference type="GO" id="GO:0005524">
    <property type="term" value="F:ATP binding"/>
    <property type="evidence" value="ECO:0007669"/>
    <property type="project" value="UniProtKB-KW"/>
</dbReference>
<dbReference type="PROSITE" id="PS50893">
    <property type="entry name" value="ABC_TRANSPORTER_2"/>
    <property type="match status" value="1"/>
</dbReference>
<dbReference type="GO" id="GO:0016887">
    <property type="term" value="F:ATP hydrolysis activity"/>
    <property type="evidence" value="ECO:0007669"/>
    <property type="project" value="InterPro"/>
</dbReference>
<reference evidence="5 6" key="1">
    <citation type="submission" date="2019-04" db="EMBL/GenBank/DDBJ databases">
        <authorList>
            <person name="Hwang J.C."/>
        </authorList>
    </citation>
    <scope>NUCLEOTIDE SEQUENCE [LARGE SCALE GENOMIC DNA]</scope>
    <source>
        <strain evidence="5 6">IMCC35002</strain>
    </source>
</reference>
<dbReference type="InterPro" id="IPR027417">
    <property type="entry name" value="P-loop_NTPase"/>
</dbReference>
<dbReference type="SUPFAM" id="SSF52540">
    <property type="entry name" value="P-loop containing nucleoside triphosphate hydrolases"/>
    <property type="match status" value="1"/>
</dbReference>
<dbReference type="PANTHER" id="PTHR42711">
    <property type="entry name" value="ABC TRANSPORTER ATP-BINDING PROTEIN"/>
    <property type="match status" value="1"/>
</dbReference>
<dbReference type="SMART" id="SM00382">
    <property type="entry name" value="AAA"/>
    <property type="match status" value="1"/>
</dbReference>
<evidence type="ECO:0000256" key="3">
    <source>
        <dbReference type="ARBA" id="ARBA00022840"/>
    </source>
</evidence>
<dbReference type="InterPro" id="IPR050763">
    <property type="entry name" value="ABC_transporter_ATP-binding"/>
</dbReference>
<feature type="domain" description="ABC transporter" evidence="4">
    <location>
        <begin position="8"/>
        <end position="239"/>
    </location>
</feature>
<dbReference type="InterPro" id="IPR017871">
    <property type="entry name" value="ABC_transporter-like_CS"/>
</dbReference>
<keyword evidence="6" id="KW-1185">Reference proteome</keyword>
<accession>A0A4U1BQN2</accession>
<dbReference type="InterPro" id="IPR003439">
    <property type="entry name" value="ABC_transporter-like_ATP-bd"/>
</dbReference>
<name>A0A4U1BQN2_9GAMM</name>
<evidence type="ECO:0000256" key="1">
    <source>
        <dbReference type="ARBA" id="ARBA00022448"/>
    </source>
</evidence>
<dbReference type="Gene3D" id="3.40.50.300">
    <property type="entry name" value="P-loop containing nucleotide triphosphate hydrolases"/>
    <property type="match status" value="1"/>
</dbReference>
<organism evidence="5 6">
    <name type="scientific">Ferrimonas aestuarii</name>
    <dbReference type="NCBI Taxonomy" id="2569539"/>
    <lineage>
        <taxon>Bacteria</taxon>
        <taxon>Pseudomonadati</taxon>
        <taxon>Pseudomonadota</taxon>
        <taxon>Gammaproteobacteria</taxon>
        <taxon>Alteromonadales</taxon>
        <taxon>Ferrimonadaceae</taxon>
        <taxon>Ferrimonas</taxon>
    </lineage>
</organism>
<evidence type="ECO:0000259" key="4">
    <source>
        <dbReference type="PROSITE" id="PS50893"/>
    </source>
</evidence>
<dbReference type="OrthoDB" id="9775490at2"/>
<dbReference type="RefSeq" id="WP_136862530.1">
    <property type="nucleotide sequence ID" value="NZ_SWCJ01000003.1"/>
</dbReference>
<dbReference type="InterPro" id="IPR003593">
    <property type="entry name" value="AAA+_ATPase"/>
</dbReference>
<keyword evidence="1" id="KW-0813">Transport</keyword>
<dbReference type="CDD" id="cd03230">
    <property type="entry name" value="ABC_DR_subfamily_A"/>
    <property type="match status" value="1"/>
</dbReference>
<dbReference type="Pfam" id="PF00005">
    <property type="entry name" value="ABC_tran"/>
    <property type="match status" value="1"/>
</dbReference>
<keyword evidence="2" id="KW-0547">Nucleotide-binding</keyword>
<protein>
    <submittedName>
        <fullName evidence="5">ABC transporter ATP-binding protein</fullName>
    </submittedName>
</protein>
<evidence type="ECO:0000313" key="5">
    <source>
        <dbReference type="EMBL" id="TKB56726.1"/>
    </source>
</evidence>
<proteinExistence type="predicted"/>
<evidence type="ECO:0000313" key="6">
    <source>
        <dbReference type="Proteomes" id="UP000305675"/>
    </source>
</evidence>
<gene>
    <name evidence="5" type="ORF">FCL42_06220</name>
</gene>
<dbReference type="AlphaFoldDB" id="A0A4U1BQN2"/>
<dbReference type="PANTHER" id="PTHR42711:SF15">
    <property type="entry name" value="ABC-TYPE MULTIDRUG TRANSPORT SYSTEM, ATPASE COMPONENT"/>
    <property type="match status" value="1"/>
</dbReference>
<dbReference type="Proteomes" id="UP000305675">
    <property type="component" value="Unassembled WGS sequence"/>
</dbReference>
<sequence>MTSPTYALDIQGLRKTYAGGVEALKGIELQVESGDFFALLGPNGAGKSTTIGIISSLVNKTSGSVSIFGDNLDTRLEAAKRHIGLVPQEFNFNQFETVYQIVVNQAGYYGVPKSLAEERAKIYLTQLELWEKRDMAARTLSGGMKRRLMIARALMHEPKLLILDEPTAGVDIEIRRSMWEFLRKINQQGVTIILTTHYLEEAEMLCRHIGIIDKGELVECTTMKALLSKLNVETFILDLDGSQPEITLEGFVSRRIDDHTLEVDVAKEVGLNGLFAQLSQQGVQVLSMRNKANRLEELFVSLVENGRKEAQA</sequence>
<dbReference type="PROSITE" id="PS00211">
    <property type="entry name" value="ABC_TRANSPORTER_1"/>
    <property type="match status" value="1"/>
</dbReference>
<keyword evidence="3 5" id="KW-0067">ATP-binding</keyword>
<comment type="caution">
    <text evidence="5">The sequence shown here is derived from an EMBL/GenBank/DDBJ whole genome shotgun (WGS) entry which is preliminary data.</text>
</comment>
<dbReference type="EMBL" id="SWCJ01000003">
    <property type="protein sequence ID" value="TKB56726.1"/>
    <property type="molecule type" value="Genomic_DNA"/>
</dbReference>